<dbReference type="EMBL" id="CP048020">
    <property type="protein sequence ID" value="QHX43636.1"/>
    <property type="molecule type" value="Genomic_DNA"/>
</dbReference>
<dbReference type="RefSeq" id="WP_162663951.1">
    <property type="nucleotide sequence ID" value="NZ_CP048020.1"/>
</dbReference>
<gene>
    <name evidence="8" type="primary">mreC</name>
    <name evidence="8" type="ORF">GWP43_09520</name>
</gene>
<keyword evidence="3 5" id="KW-0133">Cell shape</keyword>
<comment type="similarity">
    <text evidence="1 5">Belongs to the MreC family.</text>
</comment>
<protein>
    <recommendedName>
        <fullName evidence="2 5">Cell shape-determining protein MreC</fullName>
    </recommendedName>
    <alternativeName>
        <fullName evidence="4 5">Cell shape protein MreC</fullName>
    </alternativeName>
</protein>
<dbReference type="InterPro" id="IPR042175">
    <property type="entry name" value="Cell/Rod_MreC_2"/>
</dbReference>
<evidence type="ECO:0000313" key="8">
    <source>
        <dbReference type="EMBL" id="QHX43636.1"/>
    </source>
</evidence>
<dbReference type="PANTHER" id="PTHR34138:SF1">
    <property type="entry name" value="CELL SHAPE-DETERMINING PROTEIN MREC"/>
    <property type="match status" value="1"/>
</dbReference>
<accession>A0A6P1Y1B4</accession>
<dbReference type="Gene3D" id="2.40.10.350">
    <property type="entry name" value="Rod shape-determining protein MreC, domain 2"/>
    <property type="match status" value="1"/>
</dbReference>
<evidence type="ECO:0000256" key="1">
    <source>
        <dbReference type="ARBA" id="ARBA00009369"/>
    </source>
</evidence>
<evidence type="ECO:0000256" key="6">
    <source>
        <dbReference type="SAM" id="Coils"/>
    </source>
</evidence>
<dbReference type="Proteomes" id="UP000464374">
    <property type="component" value="Chromosome"/>
</dbReference>
<evidence type="ECO:0000256" key="5">
    <source>
        <dbReference type="PIRNR" id="PIRNR038471"/>
    </source>
</evidence>
<dbReference type="InterPro" id="IPR007221">
    <property type="entry name" value="MreC"/>
</dbReference>
<reference evidence="8 9" key="1">
    <citation type="submission" date="2020-01" db="EMBL/GenBank/DDBJ databases">
        <title>Complete genome sequence of a human oral phylogroup 1 Treponema sp. strain ATCC 700766, originally isolated from periodontitis dental plaque.</title>
        <authorList>
            <person name="Chan Y."/>
            <person name="Huo Y.-B."/>
            <person name="Yu X.-L."/>
            <person name="Zeng H."/>
            <person name="Leung W.-K."/>
            <person name="Watt R.M."/>
        </authorList>
    </citation>
    <scope>NUCLEOTIDE SEQUENCE [LARGE SCALE GENOMIC DNA]</scope>
    <source>
        <strain evidence="8 9">OMZ 804</strain>
    </source>
</reference>
<dbReference type="AlphaFoldDB" id="A0A6P1Y1B4"/>
<dbReference type="KEGG" id="trz:GWP43_09520"/>
<dbReference type="PIRSF" id="PIRSF038471">
    <property type="entry name" value="MreC"/>
    <property type="match status" value="1"/>
</dbReference>
<evidence type="ECO:0000256" key="2">
    <source>
        <dbReference type="ARBA" id="ARBA00013855"/>
    </source>
</evidence>
<dbReference type="Pfam" id="PF04085">
    <property type="entry name" value="MreC"/>
    <property type="match status" value="1"/>
</dbReference>
<comment type="function">
    <text evidence="5">Involved in formation and maintenance of cell shape.</text>
</comment>
<dbReference type="InterPro" id="IPR042177">
    <property type="entry name" value="Cell/Rod_1"/>
</dbReference>
<dbReference type="PANTHER" id="PTHR34138">
    <property type="entry name" value="CELL SHAPE-DETERMINING PROTEIN MREC"/>
    <property type="match status" value="1"/>
</dbReference>
<feature type="coiled-coil region" evidence="6">
    <location>
        <begin position="63"/>
        <end position="107"/>
    </location>
</feature>
<dbReference type="NCBIfam" id="TIGR00219">
    <property type="entry name" value="mreC"/>
    <property type="match status" value="1"/>
</dbReference>
<keyword evidence="6" id="KW-0175">Coiled coil</keyword>
<name>A0A6P1Y1B4_9SPIR</name>
<dbReference type="GO" id="GO:0005886">
    <property type="term" value="C:plasma membrane"/>
    <property type="evidence" value="ECO:0007669"/>
    <property type="project" value="TreeGrafter"/>
</dbReference>
<organism evidence="8 9">
    <name type="scientific">Treponema vincentii</name>
    <dbReference type="NCBI Taxonomy" id="69710"/>
    <lineage>
        <taxon>Bacteria</taxon>
        <taxon>Pseudomonadati</taxon>
        <taxon>Spirochaetota</taxon>
        <taxon>Spirochaetia</taxon>
        <taxon>Spirochaetales</taxon>
        <taxon>Treponemataceae</taxon>
        <taxon>Treponema</taxon>
    </lineage>
</organism>
<evidence type="ECO:0000259" key="7">
    <source>
        <dbReference type="Pfam" id="PF04085"/>
    </source>
</evidence>
<evidence type="ECO:0000256" key="4">
    <source>
        <dbReference type="ARBA" id="ARBA00032089"/>
    </source>
</evidence>
<dbReference type="GO" id="GO:0008360">
    <property type="term" value="P:regulation of cell shape"/>
    <property type="evidence" value="ECO:0007669"/>
    <property type="project" value="UniProtKB-KW"/>
</dbReference>
<dbReference type="Gene3D" id="2.40.10.340">
    <property type="entry name" value="Rod shape-determining protein MreC, domain 1"/>
    <property type="match status" value="1"/>
</dbReference>
<evidence type="ECO:0000256" key="3">
    <source>
        <dbReference type="ARBA" id="ARBA00022960"/>
    </source>
</evidence>
<feature type="domain" description="Rod shape-determining protein MreC beta-barrel core" evidence="7">
    <location>
        <begin position="123"/>
        <end position="276"/>
    </location>
</feature>
<evidence type="ECO:0000313" key="9">
    <source>
        <dbReference type="Proteomes" id="UP000464374"/>
    </source>
</evidence>
<proteinExistence type="inferred from homology"/>
<sequence>MRRKFSFKVKLDIFLLILLLIISSVLLTFSGGRFIVDFKSVGFSVAAGTENAVHSVSTFVTDAVSAVRELAELRSKYVALSEKLKDYELLQRSNADIRRENKELKELLGFADMIAYKNIPAQVVGFDPDNLYSGIIINRGTKHGVRKNMPVLAFQGSNVGLVGKIVQTGRDSSMIIPIYDYQCYVAASIQTTKHRGLINGQGTAELPLIMKYVQKRAKDEIAIGDRILASGENNLFPKGSPIGIVTGIKVHDYESYLELAVQPIIDFSRLDYVFVLILSSSDEEAVQ</sequence>
<dbReference type="InterPro" id="IPR055342">
    <property type="entry name" value="MreC_beta-barrel_core"/>
</dbReference>